<keyword evidence="4" id="KW-0411">Iron-sulfur</keyword>
<dbReference type="InterPro" id="IPR001041">
    <property type="entry name" value="2Fe-2S_ferredoxin-type"/>
</dbReference>
<dbReference type="PROSITE" id="PS51085">
    <property type="entry name" value="2FE2S_FER_2"/>
    <property type="match status" value="1"/>
</dbReference>
<reference evidence="7" key="1">
    <citation type="journal article" date="2014" name="Int. J. Syst. Evol. Microbiol.">
        <title>Complete genome sequence of Corynebacterium casei LMG S-19264T (=DSM 44701T), isolated from a smear-ripened cheese.</title>
        <authorList>
            <consortium name="US DOE Joint Genome Institute (JGI-PGF)"/>
            <person name="Walter F."/>
            <person name="Albersmeier A."/>
            <person name="Kalinowski J."/>
            <person name="Ruckert C."/>
        </authorList>
    </citation>
    <scope>NUCLEOTIDE SEQUENCE</scope>
    <source>
        <strain evidence="7">JCM 3035</strain>
    </source>
</reference>
<evidence type="ECO:0000256" key="4">
    <source>
        <dbReference type="ARBA" id="ARBA00023014"/>
    </source>
</evidence>
<dbReference type="InterPro" id="IPR012675">
    <property type="entry name" value="Beta-grasp_dom_sf"/>
</dbReference>
<dbReference type="InterPro" id="IPR006058">
    <property type="entry name" value="2Fe2S_fd_BS"/>
</dbReference>
<dbReference type="Pfam" id="PF00355">
    <property type="entry name" value="Rieske"/>
    <property type="match status" value="1"/>
</dbReference>
<evidence type="ECO:0000256" key="3">
    <source>
        <dbReference type="ARBA" id="ARBA00023004"/>
    </source>
</evidence>
<evidence type="ECO:0000256" key="1">
    <source>
        <dbReference type="ARBA" id="ARBA00022714"/>
    </source>
</evidence>
<dbReference type="SUPFAM" id="SSF54292">
    <property type="entry name" value="2Fe-2S ferredoxin-like"/>
    <property type="match status" value="1"/>
</dbReference>
<dbReference type="SUPFAM" id="SSF50022">
    <property type="entry name" value="ISP domain"/>
    <property type="match status" value="1"/>
</dbReference>
<keyword evidence="8" id="KW-1185">Reference proteome</keyword>
<reference evidence="7" key="2">
    <citation type="submission" date="2020-09" db="EMBL/GenBank/DDBJ databases">
        <authorList>
            <person name="Sun Q."/>
            <person name="Ohkuma M."/>
        </authorList>
    </citation>
    <scope>NUCLEOTIDE SEQUENCE</scope>
    <source>
        <strain evidence="7">JCM 3035</strain>
    </source>
</reference>
<gene>
    <name evidence="7" type="ORF">GCM10010094_90760</name>
</gene>
<keyword evidence="1" id="KW-0001">2Fe-2S</keyword>
<dbReference type="EMBL" id="BMPQ01000053">
    <property type="protein sequence ID" value="GGL15711.1"/>
    <property type="molecule type" value="Genomic_DNA"/>
</dbReference>
<evidence type="ECO:0000256" key="2">
    <source>
        <dbReference type="ARBA" id="ARBA00022723"/>
    </source>
</evidence>
<dbReference type="PROSITE" id="PS51296">
    <property type="entry name" value="RIESKE"/>
    <property type="match status" value="1"/>
</dbReference>
<comment type="caution">
    <text evidence="7">The sequence shown here is derived from an EMBL/GenBank/DDBJ whole genome shotgun (WGS) entry which is preliminary data.</text>
</comment>
<evidence type="ECO:0000313" key="7">
    <source>
        <dbReference type="EMBL" id="GGL15711.1"/>
    </source>
</evidence>
<dbReference type="GO" id="GO:0004497">
    <property type="term" value="F:monooxygenase activity"/>
    <property type="evidence" value="ECO:0007669"/>
    <property type="project" value="UniProtKB-ARBA"/>
</dbReference>
<dbReference type="Gene3D" id="3.10.20.30">
    <property type="match status" value="1"/>
</dbReference>
<keyword evidence="3" id="KW-0408">Iron</keyword>
<dbReference type="GO" id="GO:0051537">
    <property type="term" value="F:2 iron, 2 sulfur cluster binding"/>
    <property type="evidence" value="ECO:0007669"/>
    <property type="project" value="UniProtKB-KW"/>
</dbReference>
<evidence type="ECO:0000313" key="8">
    <source>
        <dbReference type="Proteomes" id="UP000637788"/>
    </source>
</evidence>
<proteinExistence type="predicted"/>
<dbReference type="PROSITE" id="PS00197">
    <property type="entry name" value="2FE2S_FER_1"/>
    <property type="match status" value="1"/>
</dbReference>
<feature type="domain" description="Rieske" evidence="6">
    <location>
        <begin position="25"/>
        <end position="68"/>
    </location>
</feature>
<dbReference type="Pfam" id="PF00111">
    <property type="entry name" value="Fer2"/>
    <property type="match status" value="1"/>
</dbReference>
<dbReference type="AlphaFoldDB" id="A0A917VTC0"/>
<organism evidence="7 8">
    <name type="scientific">Streptomyces flaveus</name>
    <dbReference type="NCBI Taxonomy" id="66370"/>
    <lineage>
        <taxon>Bacteria</taxon>
        <taxon>Bacillati</taxon>
        <taxon>Actinomycetota</taxon>
        <taxon>Actinomycetes</taxon>
        <taxon>Kitasatosporales</taxon>
        <taxon>Streptomycetaceae</taxon>
        <taxon>Streptomyces</taxon>
        <taxon>Streptomyces aurantiacus group</taxon>
    </lineage>
</organism>
<dbReference type="Gene3D" id="2.20.25.680">
    <property type="match status" value="1"/>
</dbReference>
<accession>A0A917VTC0</accession>
<evidence type="ECO:0008006" key="9">
    <source>
        <dbReference type="Google" id="ProtNLM"/>
    </source>
</evidence>
<dbReference type="InterPro" id="IPR017941">
    <property type="entry name" value="Rieske_2Fe-2S"/>
</dbReference>
<dbReference type="Proteomes" id="UP000637788">
    <property type="component" value="Unassembled WGS sequence"/>
</dbReference>
<evidence type="ECO:0000259" key="6">
    <source>
        <dbReference type="PROSITE" id="PS51296"/>
    </source>
</evidence>
<dbReference type="InterPro" id="IPR036010">
    <property type="entry name" value="2Fe-2S_ferredoxin-like_sf"/>
</dbReference>
<protein>
    <recommendedName>
        <fullName evidence="9">2Fe-2S ferredoxin-type domain-containing protein</fullName>
    </recommendedName>
</protein>
<evidence type="ECO:0000259" key="5">
    <source>
        <dbReference type="PROSITE" id="PS51085"/>
    </source>
</evidence>
<dbReference type="GO" id="GO:0016705">
    <property type="term" value="F:oxidoreductase activity, acting on paired donors, with incorporation or reduction of molecular oxygen"/>
    <property type="evidence" value="ECO:0007669"/>
    <property type="project" value="UniProtKB-ARBA"/>
</dbReference>
<name>A0A917VTC0_9ACTN</name>
<dbReference type="CDD" id="cd00207">
    <property type="entry name" value="fer2"/>
    <property type="match status" value="1"/>
</dbReference>
<dbReference type="InterPro" id="IPR036922">
    <property type="entry name" value="Rieske_2Fe-2S_sf"/>
</dbReference>
<keyword evidence="2" id="KW-0479">Metal-binding</keyword>
<sequence>MSLTAPSRPQAVASFADPGWPANGWYAAARSGELGSQPVARTVCGHNLVLFRQASGTAAALADACWHKLGGGHAAETFTVEVMETGERVSVAADTSMLDALREAGVEMMYDCRRGECGLCSVPVVRCDGVLDHRDVFVSERQKAGGERMCVCVSRVMGGSVTIDTGMRPDPERRTERATAL</sequence>
<dbReference type="GO" id="GO:0046872">
    <property type="term" value="F:metal ion binding"/>
    <property type="evidence" value="ECO:0007669"/>
    <property type="project" value="UniProtKB-KW"/>
</dbReference>
<feature type="domain" description="2Fe-2S ferredoxin-type" evidence="5">
    <location>
        <begin position="76"/>
        <end position="169"/>
    </location>
</feature>
<dbReference type="RefSeq" id="WP_189327569.1">
    <property type="nucleotide sequence ID" value="NZ_BMPQ01000053.1"/>
</dbReference>